<organism evidence="11 12">
    <name type="scientific">Polarella glacialis</name>
    <name type="common">Dinoflagellate</name>
    <dbReference type="NCBI Taxonomy" id="89957"/>
    <lineage>
        <taxon>Eukaryota</taxon>
        <taxon>Sar</taxon>
        <taxon>Alveolata</taxon>
        <taxon>Dinophyceae</taxon>
        <taxon>Suessiales</taxon>
        <taxon>Suessiaceae</taxon>
        <taxon>Polarella</taxon>
    </lineage>
</organism>
<proteinExistence type="inferred from homology"/>
<evidence type="ECO:0000256" key="8">
    <source>
        <dbReference type="ARBA" id="ARBA00023303"/>
    </source>
</evidence>
<evidence type="ECO:0000256" key="2">
    <source>
        <dbReference type="ARBA" id="ARBA00007079"/>
    </source>
</evidence>
<feature type="region of interest" description="Disordered" evidence="9">
    <location>
        <begin position="1"/>
        <end position="60"/>
    </location>
</feature>
<evidence type="ECO:0000256" key="3">
    <source>
        <dbReference type="ARBA" id="ARBA00022448"/>
    </source>
</evidence>
<dbReference type="OrthoDB" id="68611at2759"/>
<feature type="transmembrane region" description="Helical" evidence="10">
    <location>
        <begin position="129"/>
        <end position="152"/>
    </location>
</feature>
<dbReference type="GO" id="GO:0034220">
    <property type="term" value="P:monoatomic ion transmembrane transport"/>
    <property type="evidence" value="ECO:0007669"/>
    <property type="project" value="UniProtKB-KW"/>
</dbReference>
<evidence type="ECO:0000256" key="10">
    <source>
        <dbReference type="SAM" id="Phobius"/>
    </source>
</evidence>
<keyword evidence="6" id="KW-0406">Ion transport</keyword>
<dbReference type="EMBL" id="CAJNNV010018478">
    <property type="protein sequence ID" value="CAE8605950.1"/>
    <property type="molecule type" value="Genomic_DNA"/>
</dbReference>
<evidence type="ECO:0000256" key="4">
    <source>
        <dbReference type="ARBA" id="ARBA00022692"/>
    </source>
</evidence>
<feature type="transmembrane region" description="Helical" evidence="10">
    <location>
        <begin position="191"/>
        <end position="207"/>
    </location>
</feature>
<accession>A0A813F6A6</accession>
<feature type="transmembrane region" description="Helical" evidence="10">
    <location>
        <begin position="219"/>
        <end position="236"/>
    </location>
</feature>
<evidence type="ECO:0000256" key="7">
    <source>
        <dbReference type="ARBA" id="ARBA00023136"/>
    </source>
</evidence>
<dbReference type="GO" id="GO:0015743">
    <property type="term" value="P:malate transport"/>
    <property type="evidence" value="ECO:0007669"/>
    <property type="project" value="InterPro"/>
</dbReference>
<feature type="compositionally biased region" description="Polar residues" evidence="9">
    <location>
        <begin position="13"/>
        <end position="24"/>
    </location>
</feature>
<sequence length="539" mass="58408">MSPFPFQVGNADRTMSQDSASTASTDEENNAGGVAAATCTSKNNNDNDKHSQRSARPSRSCCCGTAVWAGVRGASTSALVCVFVALAMDYPPFLSGEQTSWIFCSAMLISFAAGDSVGQALLKGLDRAIGTLAGAAVGVLSNFVCHASSVLVCHSLRIYATSILLPLITGLAFFLDGHLIQRSSFFKVHRYAFQIGIVTMGIVMITSEGDLYQTGVCRFIEIAIGVILVFIVLLLCSPGSASSVMHSDLIEIARRQALLIQQVFGARIRASPRLSLTQHHLSEFKVDDDIRLNYQRVRELVNKLKSLLPFTAWEPRILNPRYLRSVGRVVVRNQCRLLLARFTNMSAVIVAMDTQLRSLATLPQIDPLLAEEATNLVQVVAELLLHGADRLQAASPSSKQPQQQQQQQQQHSPREAPAPADEDRDAMKRVVASLAALERAAQTTVSCSMLTSEGEVADHLTEILRGEPLLLHAYVVRQGPHFVCLCLQMGLQATLLFKDMVGFAQLGSNLSDSNLGDNDSDSVCLGDVSTPRPQDDVLL</sequence>
<protein>
    <submittedName>
        <fullName evidence="11">Uncharacterized protein</fullName>
    </submittedName>
</protein>
<keyword evidence="12" id="KW-1185">Reference proteome</keyword>
<dbReference type="PANTHER" id="PTHR31086">
    <property type="entry name" value="ALUMINUM-ACTIVATED MALATE TRANSPORTER 10"/>
    <property type="match status" value="1"/>
</dbReference>
<evidence type="ECO:0000256" key="9">
    <source>
        <dbReference type="SAM" id="MobiDB-lite"/>
    </source>
</evidence>
<keyword evidence="4 10" id="KW-0812">Transmembrane</keyword>
<comment type="similarity">
    <text evidence="2">Belongs to the aromatic acid exporter (TC 2.A.85) family.</text>
</comment>
<keyword evidence="7 10" id="KW-0472">Membrane</keyword>
<dbReference type="Pfam" id="PF11744">
    <property type="entry name" value="ALMT"/>
    <property type="match status" value="1"/>
</dbReference>
<evidence type="ECO:0000256" key="1">
    <source>
        <dbReference type="ARBA" id="ARBA00004141"/>
    </source>
</evidence>
<evidence type="ECO:0000256" key="6">
    <source>
        <dbReference type="ARBA" id="ARBA00023065"/>
    </source>
</evidence>
<name>A0A813F6A6_POLGL</name>
<dbReference type="AlphaFoldDB" id="A0A813F6A6"/>
<keyword evidence="8" id="KW-0407">Ion channel</keyword>
<dbReference type="GO" id="GO:0016020">
    <property type="term" value="C:membrane"/>
    <property type="evidence" value="ECO:0007669"/>
    <property type="project" value="UniProtKB-SubCell"/>
</dbReference>
<dbReference type="InterPro" id="IPR020966">
    <property type="entry name" value="ALMT"/>
</dbReference>
<feature type="transmembrane region" description="Helical" evidence="10">
    <location>
        <begin position="158"/>
        <end position="179"/>
    </location>
</feature>
<feature type="region of interest" description="Disordered" evidence="9">
    <location>
        <begin position="392"/>
        <end position="424"/>
    </location>
</feature>
<evidence type="ECO:0000313" key="12">
    <source>
        <dbReference type="Proteomes" id="UP000654075"/>
    </source>
</evidence>
<comment type="subcellular location">
    <subcellularLocation>
        <location evidence="1">Membrane</location>
        <topology evidence="1">Multi-pass membrane protein</topology>
    </subcellularLocation>
</comment>
<evidence type="ECO:0000256" key="5">
    <source>
        <dbReference type="ARBA" id="ARBA00022989"/>
    </source>
</evidence>
<feature type="compositionally biased region" description="Low complexity" evidence="9">
    <location>
        <begin position="400"/>
        <end position="419"/>
    </location>
</feature>
<dbReference type="Proteomes" id="UP000654075">
    <property type="component" value="Unassembled WGS sequence"/>
</dbReference>
<gene>
    <name evidence="11" type="ORF">PGLA1383_LOCUS23988</name>
</gene>
<keyword evidence="3" id="KW-0813">Transport</keyword>
<comment type="caution">
    <text evidence="11">The sequence shown here is derived from an EMBL/GenBank/DDBJ whole genome shotgun (WGS) entry which is preliminary data.</text>
</comment>
<keyword evidence="5 10" id="KW-1133">Transmembrane helix</keyword>
<evidence type="ECO:0000313" key="11">
    <source>
        <dbReference type="EMBL" id="CAE8605950.1"/>
    </source>
</evidence>
<reference evidence="11" key="1">
    <citation type="submission" date="2021-02" db="EMBL/GenBank/DDBJ databases">
        <authorList>
            <person name="Dougan E. K."/>
            <person name="Rhodes N."/>
            <person name="Thang M."/>
            <person name="Chan C."/>
        </authorList>
    </citation>
    <scope>NUCLEOTIDE SEQUENCE</scope>
</reference>